<feature type="transmembrane region" description="Helical" evidence="6">
    <location>
        <begin position="12"/>
        <end position="34"/>
    </location>
</feature>
<dbReference type="Proteomes" id="UP000001036">
    <property type="component" value="Chromosome"/>
</dbReference>
<dbReference type="EMBL" id="CP000934">
    <property type="protein sequence ID" value="ACE85932.1"/>
    <property type="molecule type" value="Genomic_DNA"/>
</dbReference>
<dbReference type="HOGENOM" id="CLU_039378_0_0_6"/>
<feature type="transmembrane region" description="Helical" evidence="6">
    <location>
        <begin position="249"/>
        <end position="267"/>
    </location>
</feature>
<sequence length="509" mass="56952">MSSKFSLVLKSSGFRVLQTLVGIVIGLLMMPFLIQTLGKELYGLWIVIGSIVGTYYLLDLGFNQAVTRYVSKYIHQNNPDAANRIINTALVIYSILGVLVFLASIVAAYFGAESLMQNSEQLTLAQTILVIVGFSIALEFPAKAFPGIISAYMRYDYIAKIRMLKSVVDALCIYLLVSNGYGLISMALITLVTGLISTILFIRFSLGLFKGMQFDQKLIDLSTIKEVFHFSKWVFITDFSTMLREKMDIWFVAFYLGNIALTVYYVAIRLVEYAIQFLMQATGITGPIFTELYAKNENNKLKDAVMLFLKLDVALGLVAFSGFCILGSSFIEVWMKGAVPTNESFLCLLILIVGRLSIYFTSPINSLLMTLKKHHVISWLSIIEIIISALLCVLIIPVYGIYGAAVAMTVPLIVSRLITLPFLVKRYVELELFELLVRFSLVVVVHAVFLTFVYVEWIKGNSLDLAFIILSAPVVIVCSLVISFFLFNRQEIGLLKKKFTKNGFLNKVG</sequence>
<evidence type="ECO:0000313" key="8">
    <source>
        <dbReference type="Proteomes" id="UP000001036"/>
    </source>
</evidence>
<feature type="transmembrane region" description="Helical" evidence="6">
    <location>
        <begin position="306"/>
        <end position="331"/>
    </location>
</feature>
<name>B3PFA3_CELJU</name>
<feature type="transmembrane region" description="Helical" evidence="6">
    <location>
        <begin position="40"/>
        <end position="58"/>
    </location>
</feature>
<feature type="transmembrane region" description="Helical" evidence="6">
    <location>
        <begin position="467"/>
        <end position="487"/>
    </location>
</feature>
<feature type="transmembrane region" description="Helical" evidence="6">
    <location>
        <begin position="376"/>
        <end position="396"/>
    </location>
</feature>
<evidence type="ECO:0000256" key="4">
    <source>
        <dbReference type="ARBA" id="ARBA00022989"/>
    </source>
</evidence>
<keyword evidence="8" id="KW-1185">Reference proteome</keyword>
<organism evidence="7 8">
    <name type="scientific">Cellvibrio japonicus (strain Ueda107)</name>
    <name type="common">Pseudomonas fluorescens subsp. cellulosa</name>
    <dbReference type="NCBI Taxonomy" id="498211"/>
    <lineage>
        <taxon>Bacteria</taxon>
        <taxon>Pseudomonadati</taxon>
        <taxon>Pseudomonadota</taxon>
        <taxon>Gammaproteobacteria</taxon>
        <taxon>Cellvibrionales</taxon>
        <taxon>Cellvibrionaceae</taxon>
        <taxon>Cellvibrio</taxon>
    </lineage>
</organism>
<dbReference type="InterPro" id="IPR050833">
    <property type="entry name" value="Poly_Biosynth_Transport"/>
</dbReference>
<feature type="transmembrane region" description="Helical" evidence="6">
    <location>
        <begin position="90"/>
        <end position="112"/>
    </location>
</feature>
<accession>B3PFA3</accession>
<feature type="transmembrane region" description="Helical" evidence="6">
    <location>
        <begin position="435"/>
        <end position="455"/>
    </location>
</feature>
<dbReference type="KEGG" id="cja:CJA_3417"/>
<dbReference type="PANTHER" id="PTHR30250:SF26">
    <property type="entry name" value="PSMA PROTEIN"/>
    <property type="match status" value="1"/>
</dbReference>
<keyword evidence="5 6" id="KW-0472">Membrane</keyword>
<dbReference type="Pfam" id="PF13440">
    <property type="entry name" value="Polysacc_synt_3"/>
    <property type="match status" value="1"/>
</dbReference>
<evidence type="ECO:0000256" key="2">
    <source>
        <dbReference type="ARBA" id="ARBA00022475"/>
    </source>
</evidence>
<feature type="transmembrane region" description="Helical" evidence="6">
    <location>
        <begin position="183"/>
        <end position="202"/>
    </location>
</feature>
<evidence type="ECO:0000256" key="1">
    <source>
        <dbReference type="ARBA" id="ARBA00004651"/>
    </source>
</evidence>
<dbReference type="GO" id="GO:0005886">
    <property type="term" value="C:plasma membrane"/>
    <property type="evidence" value="ECO:0007669"/>
    <property type="project" value="UniProtKB-SubCell"/>
</dbReference>
<keyword evidence="2" id="KW-1003">Cell membrane</keyword>
<feature type="transmembrane region" description="Helical" evidence="6">
    <location>
        <begin position="343"/>
        <end position="364"/>
    </location>
</feature>
<evidence type="ECO:0000256" key="3">
    <source>
        <dbReference type="ARBA" id="ARBA00022692"/>
    </source>
</evidence>
<proteinExistence type="predicted"/>
<keyword evidence="4 6" id="KW-1133">Transmembrane helix</keyword>
<evidence type="ECO:0000256" key="6">
    <source>
        <dbReference type="SAM" id="Phobius"/>
    </source>
</evidence>
<evidence type="ECO:0000256" key="5">
    <source>
        <dbReference type="ARBA" id="ARBA00023136"/>
    </source>
</evidence>
<gene>
    <name evidence="7" type="ordered locus">CJA_3417</name>
</gene>
<comment type="subcellular location">
    <subcellularLocation>
        <location evidence="1">Cell membrane</location>
        <topology evidence="1">Multi-pass membrane protein</topology>
    </subcellularLocation>
</comment>
<protein>
    <submittedName>
        <fullName evidence="7">Polysaccharide biosynthesis family protein</fullName>
    </submittedName>
</protein>
<feature type="transmembrane region" description="Helical" evidence="6">
    <location>
        <begin position="124"/>
        <end position="145"/>
    </location>
</feature>
<keyword evidence="3 6" id="KW-0812">Transmembrane</keyword>
<dbReference type="STRING" id="498211.CJA_3417"/>
<dbReference type="RefSeq" id="WP_012488993.1">
    <property type="nucleotide sequence ID" value="NC_010995.1"/>
</dbReference>
<evidence type="ECO:0000313" key="7">
    <source>
        <dbReference type="EMBL" id="ACE85932.1"/>
    </source>
</evidence>
<dbReference type="AlphaFoldDB" id="B3PFA3"/>
<feature type="transmembrane region" description="Helical" evidence="6">
    <location>
        <begin position="402"/>
        <end position="423"/>
    </location>
</feature>
<dbReference type="PANTHER" id="PTHR30250">
    <property type="entry name" value="PST FAMILY PREDICTED COLANIC ACID TRANSPORTER"/>
    <property type="match status" value="1"/>
</dbReference>
<reference evidence="7 8" key="1">
    <citation type="journal article" date="2008" name="J. Bacteriol.">
        <title>Insights into plant cell wall degradation from the genome sequence of the soil bacterium Cellvibrio japonicus.</title>
        <authorList>
            <person name="Deboy R.T."/>
            <person name="Mongodin E.F."/>
            <person name="Fouts D.E."/>
            <person name="Tailford L.E."/>
            <person name="Khouri H."/>
            <person name="Emerson J.B."/>
            <person name="Mohamoud Y."/>
            <person name="Watkins K."/>
            <person name="Henrissat B."/>
            <person name="Gilbert H.J."/>
            <person name="Nelson K.E."/>
        </authorList>
    </citation>
    <scope>NUCLEOTIDE SEQUENCE [LARGE SCALE GENOMIC DNA]</scope>
    <source>
        <strain evidence="7 8">Ueda107</strain>
    </source>
</reference>
<dbReference type="eggNOG" id="COG2244">
    <property type="taxonomic scope" value="Bacteria"/>
</dbReference>